<accession>A0A380S7Z2</accession>
<evidence type="ECO:0000313" key="1">
    <source>
        <dbReference type="EMBL" id="SUQ24621.1"/>
    </source>
</evidence>
<dbReference type="AlphaFoldDB" id="A0A380S7Z2"/>
<dbReference type="RefSeq" id="WP_109573040.1">
    <property type="nucleotide sequence ID" value="NZ_UHJL01000002.1"/>
</dbReference>
<dbReference type="EMBL" id="UHJL01000002">
    <property type="protein sequence ID" value="SUQ24621.1"/>
    <property type="molecule type" value="Genomic_DNA"/>
</dbReference>
<reference evidence="1 2" key="1">
    <citation type="submission" date="2017-08" db="EMBL/GenBank/DDBJ databases">
        <authorList>
            <person name="de Groot N.N."/>
        </authorList>
    </citation>
    <scope>NUCLEOTIDE SEQUENCE [LARGE SCALE GENOMIC DNA]</scope>
    <source>
        <strain evidence="1 2">HM2</strain>
    </source>
</reference>
<sequence length="697" mass="81813">MFFSINCLEITASKDVVKDNGHIYKNLLTKDDFFKSNLPKRFFFNDFFEKEFGEGGNLVLQKEKNSCSESFFEDKINIQAIVGKNGSGKTSVLDLMYMAINNFSYMFERGNDRPGAADLYYVKNLYLNIYFTIENNPFVLTCNGDKISLNDLVFEIDKKDRADFKEKYKDKEDKYKGIKDVELPKKLENFFYTIVSNYSLQSFISSNYICNVYVHKIDGEKQWDEECTSSWIDSIFHKNDGYKRSIVLNPYRNYGVIDMENELELSKERFITLMIKDKEVDDTYSLEKINYNPSKKKEDDLRKFFSAPICKVLYETKPTDLQGKLDEIVESYSLSESLFENYLNNYLHIDGRFDFLKKHFHFSISQKSPKEKKLCLLYLYKKIWQIVLRYPEYSDYRVFSPFDKDGKFNEVTVAMSEELRINLLRKIRIGKSHIELKAKHAINFLELDDEKICTLAESSEFEVKTYLQKFYDNPDSQRLVDLIEHLPPSIFEKNIELKNKTKNVPVDYKQLSSGEHQKYQTISTHLYHLTNLISVQASNEANGENRLAYKYINLVFDEIEVCFHPEYQRTFVNTLLQMLKIRKITENCAINIFLVTHSPFILSDIPTSNVLFLKEGAQDYSEKERKTFAENIGEMFYDSFFMEQTIGAFAESKLKELVKWKQGRSSDITSEKAKYILDCIGDPVIRSLIDEVERVEA</sequence>
<dbReference type="Gene3D" id="3.40.50.300">
    <property type="entry name" value="P-loop containing nucleotide triphosphate hydrolases"/>
    <property type="match status" value="1"/>
</dbReference>
<dbReference type="Proteomes" id="UP000255423">
    <property type="component" value="Unassembled WGS sequence"/>
</dbReference>
<protein>
    <recommendedName>
        <fullName evidence="3">AAA domain-containing protein</fullName>
    </recommendedName>
</protein>
<proteinExistence type="predicted"/>
<dbReference type="SUPFAM" id="SSF52540">
    <property type="entry name" value="P-loop containing nucleoside triphosphate hydrolases"/>
    <property type="match status" value="1"/>
</dbReference>
<evidence type="ECO:0000313" key="2">
    <source>
        <dbReference type="Proteomes" id="UP000255423"/>
    </source>
</evidence>
<evidence type="ECO:0008006" key="3">
    <source>
        <dbReference type="Google" id="ProtNLM"/>
    </source>
</evidence>
<gene>
    <name evidence="1" type="ORF">SAMN05661053_2029</name>
</gene>
<organism evidence="1 2">
    <name type="scientific">Fibrobacter succinogenes</name>
    <name type="common">Bacteroides succinogenes</name>
    <dbReference type="NCBI Taxonomy" id="833"/>
    <lineage>
        <taxon>Bacteria</taxon>
        <taxon>Pseudomonadati</taxon>
        <taxon>Fibrobacterota</taxon>
        <taxon>Fibrobacteria</taxon>
        <taxon>Fibrobacterales</taxon>
        <taxon>Fibrobacteraceae</taxon>
        <taxon>Fibrobacter</taxon>
    </lineage>
</organism>
<dbReference type="InterPro" id="IPR027417">
    <property type="entry name" value="P-loop_NTPase"/>
</dbReference>
<name>A0A380S7Z2_FIBSU</name>